<evidence type="ECO:0000313" key="16">
    <source>
        <dbReference type="Proteomes" id="UP000678499"/>
    </source>
</evidence>
<dbReference type="Pfam" id="PF00930">
    <property type="entry name" value="DPPIV_N"/>
    <property type="match status" value="2"/>
</dbReference>
<feature type="domain" description="Dipeptidylpeptidase IV N-terminal" evidence="14">
    <location>
        <begin position="281"/>
        <end position="525"/>
    </location>
</feature>
<dbReference type="Gene3D" id="2.140.10.30">
    <property type="entry name" value="Dipeptidylpeptidase IV, N-terminal domain"/>
    <property type="match status" value="2"/>
</dbReference>
<dbReference type="GO" id="GO:0005886">
    <property type="term" value="C:plasma membrane"/>
    <property type="evidence" value="ECO:0007669"/>
    <property type="project" value="TreeGrafter"/>
</dbReference>
<keyword evidence="4" id="KW-0812">Transmembrane</keyword>
<feature type="domain" description="Peptidase S9 prolyl oligopeptidase catalytic" evidence="13">
    <location>
        <begin position="635"/>
        <end position="826"/>
    </location>
</feature>
<evidence type="ECO:0000259" key="14">
    <source>
        <dbReference type="Pfam" id="PF00930"/>
    </source>
</evidence>
<evidence type="ECO:0000259" key="13">
    <source>
        <dbReference type="Pfam" id="PF00326"/>
    </source>
</evidence>
<dbReference type="GO" id="GO:0006508">
    <property type="term" value="P:proteolysis"/>
    <property type="evidence" value="ECO:0007669"/>
    <property type="project" value="UniProtKB-KW"/>
</dbReference>
<keyword evidence="3" id="KW-0645">Protease</keyword>
<evidence type="ECO:0000256" key="6">
    <source>
        <dbReference type="ARBA" id="ARBA00022825"/>
    </source>
</evidence>
<dbReference type="EMBL" id="OA883020">
    <property type="protein sequence ID" value="CAD7277713.1"/>
    <property type="molecule type" value="Genomic_DNA"/>
</dbReference>
<sequence length="845" mass="94557">MRGFNKAGMHELAVNVLLMSGEGNRVAGTCFLLHLGLLNFHSISADRQYALLIAKRLCPHWDQGLLNFHSMSADRQYALLIAKRLCPHWDQVLHKALNRFHNNITSTSRRRLRLSRRHQGLMGPDDSDAWFCCGVWSPRGHGLAVVHNENSLLYFPTPGDGDGDHVLLSPHPPSGSVRNGNPDYLYTARIYGDRPAIWVNSNGSHVIYVRQNNSGVDEMSLPIFGKPVVYAAAGNESEATSGGPTVDQLTNASSVDTADDVRVDDDDEKEERRARVARPEIAHLPKWKSFHYPMVGRRCPKISVHAVSLLDGSTVSWEPVDERCTYVLEIKWINDTHAVVIWTDRKQSLYVSCLHDISHSRCKEVYRQELSEDSASWIPHSMRDGSSLFFSEDFDQMLILAQLLDGTKGYFTHVVIVDLATTRVTPVTHGPFDVHRIASWDAGTDLLYYIASPEGRPAERHLYVTKYTPRTFVDPHCLTCPPTTPDVQHSFPAIAENGLCLYADVQFSHSSSYFVLDCYGPGIPTAEIFAIDKPTGGGVSSVTGRRVAAWELNNGLRERVAKIELPEIRRFDIPVDNGFMAHVELLLPLYANTEEADIFQYPLVVAMPQEPGEQQVTEEWDEIDWLFRLSVVKRWIVMRVDLRGSGGEGRAREAEVSRNIGRAETKDLQTVIRTLLAKFSFLNPEKICLCGWGISGFYVVRALAEDGVEYFNCGIAVAPVANWMNADAYIGERIMGFPNLTENIVGYIENDVRKMSPHIQGKDLLVIHGTADSTVLLHNSMSLFRALIQKNVIFHEMIYPDEGHNLDGVTTHMHAAMETFMQNAFGVALDDEDQVTNFLAAAGFA</sequence>
<evidence type="ECO:0000256" key="1">
    <source>
        <dbReference type="ARBA" id="ARBA00004606"/>
    </source>
</evidence>
<accession>A0A7R9BNW2</accession>
<dbReference type="InterPro" id="IPR001375">
    <property type="entry name" value="Peptidase_S9_cat"/>
</dbReference>
<keyword evidence="8" id="KW-1133">Transmembrane helix</keyword>
<dbReference type="OrthoDB" id="6339929at2759"/>
<comment type="subcellular location">
    <subcellularLocation>
        <location evidence="11">Endomembrane system</location>
        <topology evidence="11">Single-pass membrane protein</topology>
    </subcellularLocation>
    <subcellularLocation>
        <location evidence="1">Membrane</location>
        <topology evidence="1">Single-pass type II membrane protein</topology>
    </subcellularLocation>
</comment>
<feature type="compositionally biased region" description="Polar residues" evidence="12">
    <location>
        <begin position="237"/>
        <end position="254"/>
    </location>
</feature>
<dbReference type="SUPFAM" id="SSF82171">
    <property type="entry name" value="DPP6 N-terminal domain-like"/>
    <property type="match status" value="1"/>
</dbReference>
<feature type="region of interest" description="Disordered" evidence="12">
    <location>
        <begin position="236"/>
        <end position="274"/>
    </location>
</feature>
<proteinExistence type="predicted"/>
<keyword evidence="2" id="KW-0031">Aminopeptidase</keyword>
<keyword evidence="7" id="KW-0735">Signal-anchor</keyword>
<keyword evidence="9" id="KW-0472">Membrane</keyword>
<dbReference type="Gene3D" id="3.40.50.1820">
    <property type="entry name" value="alpha/beta hydrolase"/>
    <property type="match status" value="1"/>
</dbReference>
<dbReference type="PANTHER" id="PTHR11731:SF200">
    <property type="entry name" value="DIPEPTIDYL PEPTIDASE 10, ISOFORM B"/>
    <property type="match status" value="1"/>
</dbReference>
<evidence type="ECO:0000313" key="15">
    <source>
        <dbReference type="EMBL" id="CAD7277713.1"/>
    </source>
</evidence>
<dbReference type="GO" id="GO:0012505">
    <property type="term" value="C:endomembrane system"/>
    <property type="evidence" value="ECO:0007669"/>
    <property type="project" value="UniProtKB-SubCell"/>
</dbReference>
<evidence type="ECO:0000256" key="10">
    <source>
        <dbReference type="ARBA" id="ARBA00023180"/>
    </source>
</evidence>
<dbReference type="Pfam" id="PF00326">
    <property type="entry name" value="Peptidase_S9"/>
    <property type="match status" value="1"/>
</dbReference>
<evidence type="ECO:0000256" key="11">
    <source>
        <dbReference type="ARBA" id="ARBA00037847"/>
    </source>
</evidence>
<evidence type="ECO:0000256" key="12">
    <source>
        <dbReference type="SAM" id="MobiDB-lite"/>
    </source>
</evidence>
<dbReference type="InterPro" id="IPR002469">
    <property type="entry name" value="Peptidase_S9B_N"/>
</dbReference>
<keyword evidence="16" id="KW-1185">Reference proteome</keyword>
<protein>
    <submittedName>
        <fullName evidence="15">Uncharacterized protein</fullName>
    </submittedName>
</protein>
<dbReference type="EMBL" id="CAJPEX010000983">
    <property type="protein sequence ID" value="CAG0917865.1"/>
    <property type="molecule type" value="Genomic_DNA"/>
</dbReference>
<dbReference type="GO" id="GO:0008239">
    <property type="term" value="F:dipeptidyl-peptidase activity"/>
    <property type="evidence" value="ECO:0007669"/>
    <property type="project" value="TreeGrafter"/>
</dbReference>
<keyword evidence="5" id="KW-0378">Hydrolase</keyword>
<dbReference type="SUPFAM" id="SSF53474">
    <property type="entry name" value="alpha/beta-Hydrolases"/>
    <property type="match status" value="1"/>
</dbReference>
<gene>
    <name evidence="15" type="ORF">NMOB1V02_LOCUS5440</name>
</gene>
<dbReference type="InterPro" id="IPR029058">
    <property type="entry name" value="AB_hydrolase_fold"/>
</dbReference>
<name>A0A7R9BNW2_9CRUS</name>
<organism evidence="15">
    <name type="scientific">Notodromas monacha</name>
    <dbReference type="NCBI Taxonomy" id="399045"/>
    <lineage>
        <taxon>Eukaryota</taxon>
        <taxon>Metazoa</taxon>
        <taxon>Ecdysozoa</taxon>
        <taxon>Arthropoda</taxon>
        <taxon>Crustacea</taxon>
        <taxon>Oligostraca</taxon>
        <taxon>Ostracoda</taxon>
        <taxon>Podocopa</taxon>
        <taxon>Podocopida</taxon>
        <taxon>Cypridocopina</taxon>
        <taxon>Cypridoidea</taxon>
        <taxon>Cyprididae</taxon>
        <taxon>Notodromas</taxon>
    </lineage>
</organism>
<keyword evidence="6" id="KW-0720">Serine protease</keyword>
<evidence type="ECO:0000256" key="2">
    <source>
        <dbReference type="ARBA" id="ARBA00022438"/>
    </source>
</evidence>
<evidence type="ECO:0000256" key="5">
    <source>
        <dbReference type="ARBA" id="ARBA00022801"/>
    </source>
</evidence>
<evidence type="ECO:0000256" key="4">
    <source>
        <dbReference type="ARBA" id="ARBA00022692"/>
    </source>
</evidence>
<dbReference type="InterPro" id="IPR050278">
    <property type="entry name" value="Serine_Prot_S9B/DPPIV"/>
</dbReference>
<dbReference type="GO" id="GO:0004177">
    <property type="term" value="F:aminopeptidase activity"/>
    <property type="evidence" value="ECO:0007669"/>
    <property type="project" value="UniProtKB-KW"/>
</dbReference>
<evidence type="ECO:0000256" key="8">
    <source>
        <dbReference type="ARBA" id="ARBA00022989"/>
    </source>
</evidence>
<feature type="domain" description="Dipeptidylpeptidase IV N-terminal" evidence="14">
    <location>
        <begin position="135"/>
        <end position="226"/>
    </location>
</feature>
<dbReference type="GO" id="GO:0008236">
    <property type="term" value="F:serine-type peptidase activity"/>
    <property type="evidence" value="ECO:0007669"/>
    <property type="project" value="UniProtKB-KW"/>
</dbReference>
<evidence type="ECO:0000256" key="9">
    <source>
        <dbReference type="ARBA" id="ARBA00023136"/>
    </source>
</evidence>
<dbReference type="PANTHER" id="PTHR11731">
    <property type="entry name" value="PROTEASE FAMILY S9B,C DIPEPTIDYL-PEPTIDASE IV-RELATED"/>
    <property type="match status" value="1"/>
</dbReference>
<keyword evidence="10" id="KW-0325">Glycoprotein</keyword>
<evidence type="ECO:0000256" key="7">
    <source>
        <dbReference type="ARBA" id="ARBA00022968"/>
    </source>
</evidence>
<evidence type="ECO:0000256" key="3">
    <source>
        <dbReference type="ARBA" id="ARBA00022670"/>
    </source>
</evidence>
<reference evidence="15" key="1">
    <citation type="submission" date="2020-11" db="EMBL/GenBank/DDBJ databases">
        <authorList>
            <person name="Tran Van P."/>
        </authorList>
    </citation>
    <scope>NUCLEOTIDE SEQUENCE</scope>
</reference>
<dbReference type="Proteomes" id="UP000678499">
    <property type="component" value="Unassembled WGS sequence"/>
</dbReference>
<dbReference type="AlphaFoldDB" id="A0A7R9BNW2"/>